<proteinExistence type="predicted"/>
<reference evidence="3" key="1">
    <citation type="submission" date="2015-02" db="EMBL/GenBank/DDBJ databases">
        <title>Draft Genome of Frankia sp. CpI1-S.</title>
        <authorList>
            <person name="Oshone R.T."/>
            <person name="Ngom M."/>
            <person name="Ghodhbane-Gtari F."/>
            <person name="Gtari M."/>
            <person name="Morris K."/>
            <person name="Thomas K."/>
            <person name="Sen A."/>
            <person name="Tisa L.S."/>
        </authorList>
    </citation>
    <scope>NUCLEOTIDE SEQUENCE [LARGE SCALE GENOMIC DNA]</scope>
    <source>
        <strain evidence="3">CpI1-S</strain>
    </source>
</reference>
<comment type="caution">
    <text evidence="2">The sequence shown here is derived from an EMBL/GenBank/DDBJ whole genome shotgun (WGS) entry which is preliminary data.</text>
</comment>
<dbReference type="Proteomes" id="UP000032545">
    <property type="component" value="Unassembled WGS sequence"/>
</dbReference>
<organism evidence="2 3">
    <name type="scientific">Frankia torreyi</name>
    <dbReference type="NCBI Taxonomy" id="1856"/>
    <lineage>
        <taxon>Bacteria</taxon>
        <taxon>Bacillati</taxon>
        <taxon>Actinomycetota</taxon>
        <taxon>Actinomycetes</taxon>
        <taxon>Frankiales</taxon>
        <taxon>Frankiaceae</taxon>
        <taxon>Frankia</taxon>
    </lineage>
</organism>
<dbReference type="EMBL" id="JYFN01000002">
    <property type="protein sequence ID" value="KJE25294.1"/>
    <property type="molecule type" value="Genomic_DNA"/>
</dbReference>
<feature type="region of interest" description="Disordered" evidence="1">
    <location>
        <begin position="1"/>
        <end position="30"/>
    </location>
</feature>
<keyword evidence="3" id="KW-1185">Reference proteome</keyword>
<dbReference type="OrthoDB" id="279734at2"/>
<accession>A0A0D8BMR8</accession>
<protein>
    <submittedName>
        <fullName evidence="2">Uncharacterized protein</fullName>
    </submittedName>
</protein>
<dbReference type="AlphaFoldDB" id="A0A0D8BMR8"/>
<evidence type="ECO:0000313" key="3">
    <source>
        <dbReference type="Proteomes" id="UP000032545"/>
    </source>
</evidence>
<dbReference type="PATRIC" id="fig|1502723.3.peg.474"/>
<name>A0A0D8BMR8_9ACTN</name>
<sequence>METLSRASAADARAAAPGGGPLSAAASQPTAPLAAPGARLLGCGRDPYVSPDDESAAYRAWNTERGRLPGQATLRVRDGITVTPWFDYLAVSPDELAYLVESSPWRLRAVQRDGADYLAVLDLAG</sequence>
<reference evidence="2 3" key="2">
    <citation type="journal article" date="2016" name="Genome Announc.">
        <title>Permanent Draft Genome Sequences for Two Variants of Frankia sp. Strain CpI1, the First Frankia Strain Isolated from Root Nodules of Comptonia peregrina.</title>
        <authorList>
            <person name="Oshone R."/>
            <person name="Hurst S.G.IV."/>
            <person name="Abebe-Akele F."/>
            <person name="Simpson S."/>
            <person name="Morris K."/>
            <person name="Thomas W.K."/>
            <person name="Tisa L.S."/>
        </authorList>
    </citation>
    <scope>NUCLEOTIDE SEQUENCE [LARGE SCALE GENOMIC DNA]</scope>
    <source>
        <strain evidence="3">CpI1-S</strain>
    </source>
</reference>
<evidence type="ECO:0000313" key="2">
    <source>
        <dbReference type="EMBL" id="KJE25294.1"/>
    </source>
</evidence>
<evidence type="ECO:0000256" key="1">
    <source>
        <dbReference type="SAM" id="MobiDB-lite"/>
    </source>
</evidence>
<gene>
    <name evidence="2" type="ORF">FF36_00427</name>
</gene>
<dbReference type="RefSeq" id="WP_157866916.1">
    <property type="nucleotide sequence ID" value="NZ_JYFN01000002.1"/>
</dbReference>